<dbReference type="SUPFAM" id="SSF54060">
    <property type="entry name" value="His-Me finger endonucleases"/>
    <property type="match status" value="1"/>
</dbReference>
<feature type="domain" description="HNH nuclease" evidence="2">
    <location>
        <begin position="89"/>
        <end position="132"/>
    </location>
</feature>
<dbReference type="Gene3D" id="3.90.75.20">
    <property type="match status" value="1"/>
</dbReference>
<protein>
    <submittedName>
        <fullName evidence="3">HNH endonuclease</fullName>
    </submittedName>
</protein>
<gene>
    <name evidence="3" type="primary">36</name>
    <name evidence="3" type="ORF">PBI_SITAR_36</name>
</gene>
<dbReference type="InterPro" id="IPR010902">
    <property type="entry name" value="NUMOD4"/>
</dbReference>
<keyword evidence="3" id="KW-0378">Hydrolase</keyword>
<dbReference type="InterPro" id="IPR044925">
    <property type="entry name" value="His-Me_finger_sf"/>
</dbReference>
<dbReference type="EMBL" id="MH153809">
    <property type="protein sequence ID" value="AWT50535.1"/>
    <property type="molecule type" value="Genomic_DNA"/>
</dbReference>
<dbReference type="Pfam" id="PF07463">
    <property type="entry name" value="NUMOD4"/>
    <property type="match status" value="1"/>
</dbReference>
<keyword evidence="4" id="KW-1185">Reference proteome</keyword>
<dbReference type="GO" id="GO:0016788">
    <property type="term" value="F:hydrolase activity, acting on ester bonds"/>
    <property type="evidence" value="ECO:0007669"/>
    <property type="project" value="InterPro"/>
</dbReference>
<evidence type="ECO:0000259" key="2">
    <source>
        <dbReference type="Pfam" id="PF13392"/>
    </source>
</evidence>
<sequence>MSVLSRKGEPRQRLQPFRGMAQPETRFDMNDSTEHWQPIPGLRGEYEASTLARIRSIKRGRVRILTQRTVGRYAVVMITLDGKYAPRNVHRLVALAFHGTPPTPRHQVCHADGDGLNNTPGNLRWGTALDNADDMRRHGRHRNGRKARCDAGHEFTAANTYTRPNGQRTCRTCKREYERLRRRRT</sequence>
<dbReference type="Proteomes" id="UP000248900">
    <property type="component" value="Segment"/>
</dbReference>
<feature type="domain" description="NUMOD4" evidence="1">
    <location>
        <begin position="34"/>
        <end position="79"/>
    </location>
</feature>
<evidence type="ECO:0000259" key="1">
    <source>
        <dbReference type="Pfam" id="PF07463"/>
    </source>
</evidence>
<dbReference type="GO" id="GO:0004519">
    <property type="term" value="F:endonuclease activity"/>
    <property type="evidence" value="ECO:0007669"/>
    <property type="project" value="UniProtKB-KW"/>
</dbReference>
<accession>A0A2U9PG41</accession>
<reference evidence="3 4" key="1">
    <citation type="submission" date="2018-03" db="EMBL/GenBank/DDBJ databases">
        <authorList>
            <person name="Montgomery M.T."/>
            <person name="Garlena R.A."/>
            <person name="Russell D.A."/>
            <person name="Pope W.H."/>
            <person name="Jacobs-Sera D."/>
            <person name="Hatfull G.F."/>
        </authorList>
    </citation>
    <scope>NUCLEOTIDE SEQUENCE [LARGE SCALE GENOMIC DNA]</scope>
</reference>
<keyword evidence="3" id="KW-0255">Endonuclease</keyword>
<organism evidence="3 4">
    <name type="scientific">Gordonia phage Sitar</name>
    <dbReference type="NCBI Taxonomy" id="2182348"/>
    <lineage>
        <taxon>Viruses</taxon>
        <taxon>Duplodnaviria</taxon>
        <taxon>Heunggongvirae</taxon>
        <taxon>Uroviricota</taxon>
        <taxon>Caudoviricetes</taxon>
        <taxon>Stackebrandtviridae</taxon>
        <taxon>Schenleyvirinae</taxon>
        <taxon>Vividuovirus</taxon>
        <taxon>Vividuovirus sitar</taxon>
    </lineage>
</organism>
<dbReference type="InterPro" id="IPR003615">
    <property type="entry name" value="HNH_nuc"/>
</dbReference>
<evidence type="ECO:0000313" key="4">
    <source>
        <dbReference type="Proteomes" id="UP000248900"/>
    </source>
</evidence>
<proteinExistence type="predicted"/>
<evidence type="ECO:0000313" key="3">
    <source>
        <dbReference type="EMBL" id="AWT50535.1"/>
    </source>
</evidence>
<keyword evidence="3" id="KW-0540">Nuclease</keyword>
<name>A0A2U9PG41_9CAUD</name>
<dbReference type="Pfam" id="PF13392">
    <property type="entry name" value="HNH_3"/>
    <property type="match status" value="1"/>
</dbReference>